<gene>
    <name evidence="3" type="ORF">HDC02489</name>
</gene>
<keyword evidence="2" id="KW-0812">Transmembrane</keyword>
<dbReference type="EMBL" id="BK003422">
    <property type="protein sequence ID" value="DAA03621.1"/>
    <property type="molecule type" value="Genomic_DNA"/>
</dbReference>
<proteinExistence type="predicted"/>
<protein>
    <submittedName>
        <fullName evidence="3">HDC02489</fullName>
    </submittedName>
</protein>
<feature type="region of interest" description="Disordered" evidence="1">
    <location>
        <begin position="77"/>
        <end position="97"/>
    </location>
</feature>
<evidence type="ECO:0000313" key="3">
    <source>
        <dbReference type="EMBL" id="DAA03621.1"/>
    </source>
</evidence>
<feature type="transmembrane region" description="Helical" evidence="2">
    <location>
        <begin position="57"/>
        <end position="74"/>
    </location>
</feature>
<name>Q6IHJ4_DROME</name>
<reference evidence="3" key="1">
    <citation type="journal article" date="2003" name="Genome Biol.">
        <title>An integrated gene annotation and transcriptional profiling approach towards the full gene content of the Drosophila genome.</title>
        <authorList>
            <person name="Hild M."/>
            <person name="Beckmann B."/>
            <person name="Haas S.A."/>
            <person name="Koch B."/>
            <person name="Solovyev V."/>
            <person name="Busold C."/>
            <person name="Fellenberg K."/>
            <person name="Boutros M."/>
            <person name="Vingron M."/>
            <person name="Sauer F."/>
            <person name="Hoheisel J.D."/>
            <person name="Paro R."/>
        </authorList>
    </citation>
    <scope>NUCLEOTIDE SEQUENCE</scope>
</reference>
<accession>Q6IHJ4</accession>
<keyword evidence="2" id="KW-0472">Membrane</keyword>
<keyword evidence="2" id="KW-1133">Transmembrane helix</keyword>
<dbReference type="AlphaFoldDB" id="Q6IHJ4"/>
<sequence>MERGEVGATDSKSNLGPKWLLDIATITTCRGQAGFCKLMTKLANFMPVNLVGKEGEPIVVVVAVVLVVVVVVRWPQKGGLTTDNNTPPTHHPPWRNS</sequence>
<evidence type="ECO:0000256" key="2">
    <source>
        <dbReference type="SAM" id="Phobius"/>
    </source>
</evidence>
<evidence type="ECO:0000256" key="1">
    <source>
        <dbReference type="SAM" id="MobiDB-lite"/>
    </source>
</evidence>
<organism evidence="3">
    <name type="scientific">Drosophila melanogaster</name>
    <name type="common">Fruit fly</name>
    <dbReference type="NCBI Taxonomy" id="7227"/>
    <lineage>
        <taxon>Eukaryota</taxon>
        <taxon>Metazoa</taxon>
        <taxon>Ecdysozoa</taxon>
        <taxon>Arthropoda</taxon>
        <taxon>Hexapoda</taxon>
        <taxon>Insecta</taxon>
        <taxon>Pterygota</taxon>
        <taxon>Neoptera</taxon>
        <taxon>Endopterygota</taxon>
        <taxon>Diptera</taxon>
        <taxon>Brachycera</taxon>
        <taxon>Muscomorpha</taxon>
        <taxon>Ephydroidea</taxon>
        <taxon>Drosophilidae</taxon>
        <taxon>Drosophila</taxon>
        <taxon>Sophophora</taxon>
    </lineage>
</organism>